<dbReference type="EMBL" id="FMUN01000001">
    <property type="protein sequence ID" value="SCX83461.1"/>
    <property type="molecule type" value="Genomic_DNA"/>
</dbReference>
<evidence type="ECO:0000313" key="4">
    <source>
        <dbReference type="Proteomes" id="UP000183104"/>
    </source>
</evidence>
<feature type="transmembrane region" description="Helical" evidence="1">
    <location>
        <begin position="75"/>
        <end position="93"/>
    </location>
</feature>
<gene>
    <name evidence="3" type="ORF">SAMN05661077_0614</name>
</gene>
<evidence type="ECO:0000259" key="2">
    <source>
        <dbReference type="Pfam" id="PF09835"/>
    </source>
</evidence>
<organism evidence="3 4">
    <name type="scientific">Thiohalorhabdus denitrificans</name>
    <dbReference type="NCBI Taxonomy" id="381306"/>
    <lineage>
        <taxon>Bacteria</taxon>
        <taxon>Pseudomonadati</taxon>
        <taxon>Pseudomonadota</taxon>
        <taxon>Gammaproteobacteria</taxon>
        <taxon>Thiohalorhabdales</taxon>
        <taxon>Thiohalorhabdaceae</taxon>
        <taxon>Thiohalorhabdus</taxon>
    </lineage>
</organism>
<proteinExistence type="predicted"/>
<sequence length="168" mass="18632">MLQLLARLLKALNAENSPAQLAGAVALGVVAGWTPLWSPPNLLVFLLALVLRINLTTFILAWGLFTGLAYLFDQWFHALGLAMLTSEGLRGFWTVLYNTALGRLSGLFNTVTLGSLLASLAAAAILFPVTVLLVRRYRQHVLARVRRSRIMTLLRANRLYRLYAELRG</sequence>
<reference evidence="4" key="1">
    <citation type="submission" date="2016-10" db="EMBL/GenBank/DDBJ databases">
        <authorList>
            <person name="Varghese N."/>
        </authorList>
    </citation>
    <scope>NUCLEOTIDE SEQUENCE [LARGE SCALE GENOMIC DNA]</scope>
    <source>
        <strain evidence="4">HL 19</strain>
    </source>
</reference>
<dbReference type="STRING" id="381306.AN478_08950"/>
<feature type="transmembrane region" description="Helical" evidence="1">
    <location>
        <begin position="44"/>
        <end position="68"/>
    </location>
</feature>
<evidence type="ECO:0000313" key="3">
    <source>
        <dbReference type="EMBL" id="SCX83461.1"/>
    </source>
</evidence>
<keyword evidence="1" id="KW-0472">Membrane</keyword>
<dbReference type="RefSeq" id="WP_054966261.1">
    <property type="nucleotide sequence ID" value="NZ_FMUN01000001.1"/>
</dbReference>
<name>A0A0P9C5F9_9GAMM</name>
<keyword evidence="1" id="KW-0812">Transmembrane</keyword>
<dbReference type="Pfam" id="PF09835">
    <property type="entry name" value="DUF2062"/>
    <property type="match status" value="1"/>
</dbReference>
<dbReference type="AlphaFoldDB" id="A0A0P9C5F9"/>
<feature type="transmembrane region" description="Helical" evidence="1">
    <location>
        <begin position="21"/>
        <end position="38"/>
    </location>
</feature>
<evidence type="ECO:0000256" key="1">
    <source>
        <dbReference type="SAM" id="Phobius"/>
    </source>
</evidence>
<keyword evidence="1" id="KW-1133">Transmembrane helix</keyword>
<feature type="transmembrane region" description="Helical" evidence="1">
    <location>
        <begin position="113"/>
        <end position="134"/>
    </location>
</feature>
<dbReference type="InterPro" id="IPR018639">
    <property type="entry name" value="DUF2062"/>
</dbReference>
<dbReference type="NCBIfam" id="TIGR03546">
    <property type="entry name" value="TIGR03546 family protein"/>
    <property type="match status" value="1"/>
</dbReference>
<accession>A0A0P9C5F9</accession>
<feature type="domain" description="DUF2062" evidence="2">
    <location>
        <begin position="7"/>
        <end position="140"/>
    </location>
</feature>
<dbReference type="InterPro" id="IPR019935">
    <property type="entry name" value="CHP03546"/>
</dbReference>
<dbReference type="Proteomes" id="UP000183104">
    <property type="component" value="Unassembled WGS sequence"/>
</dbReference>
<dbReference type="OrthoDB" id="370141at2"/>
<protein>
    <submittedName>
        <fullName evidence="3">TIGR03546 family protein</fullName>
    </submittedName>
</protein>
<keyword evidence="4" id="KW-1185">Reference proteome</keyword>